<accession>A0A3D9RKK6</accession>
<dbReference type="AlphaFoldDB" id="A0A3D9RKK6"/>
<proteinExistence type="predicted"/>
<gene>
    <name evidence="1" type="ORF">BX611_2041</name>
</gene>
<keyword evidence="2" id="KW-1185">Reference proteome</keyword>
<evidence type="ECO:0000313" key="1">
    <source>
        <dbReference type="EMBL" id="REE80399.1"/>
    </source>
</evidence>
<sequence length="225" mass="26818">MKKIAKLFILIFFVYINGYSQQITIKKIESRLVTHQGVEFIGELNDKRSEDIYMSNNWDNEGVLYLNKKSYTLSNINFNVTRNVFDSRIDREKLFSFKNSSLDSVEINKHLFKKFGDVFYEVLFEKEDVYLLKKHDIKVNKGAINRLNLSEGKSFTSLVYKYLIKSKGNFQKFDFNKRSIVELIEGEKEQEKFKDFVKDQKLSYKKEDDIKEIFKYILRNSNKII</sequence>
<reference evidence="1 2" key="1">
    <citation type="submission" date="2018-08" db="EMBL/GenBank/DDBJ databases">
        <title>Genomic Encyclopedia of Type Strains, Phase III (KMG-III): the genomes of soil and plant-associated and newly described type strains.</title>
        <authorList>
            <person name="Whitman W."/>
        </authorList>
    </citation>
    <scope>NUCLEOTIDE SEQUENCE [LARGE SCALE GENOMIC DNA]</scope>
    <source>
        <strain evidence="1 2">325-5</strain>
    </source>
</reference>
<dbReference type="RefSeq" id="WP_115880811.1">
    <property type="nucleotide sequence ID" value="NZ_QTTQ01000011.1"/>
</dbReference>
<name>A0A3D9RKK6_9FLAO</name>
<evidence type="ECO:0000313" key="2">
    <source>
        <dbReference type="Proteomes" id="UP000256429"/>
    </source>
</evidence>
<protein>
    <submittedName>
        <fullName evidence="1">Uncharacterized protein</fullName>
    </submittedName>
</protein>
<organism evidence="1 2">
    <name type="scientific">Lutibacter oceani</name>
    <dbReference type="NCBI Taxonomy" id="1853311"/>
    <lineage>
        <taxon>Bacteria</taxon>
        <taxon>Pseudomonadati</taxon>
        <taxon>Bacteroidota</taxon>
        <taxon>Flavobacteriia</taxon>
        <taxon>Flavobacteriales</taxon>
        <taxon>Flavobacteriaceae</taxon>
        <taxon>Lutibacter</taxon>
    </lineage>
</organism>
<comment type="caution">
    <text evidence="1">The sequence shown here is derived from an EMBL/GenBank/DDBJ whole genome shotgun (WGS) entry which is preliminary data.</text>
</comment>
<dbReference type="EMBL" id="QTTQ01000011">
    <property type="protein sequence ID" value="REE80399.1"/>
    <property type="molecule type" value="Genomic_DNA"/>
</dbReference>
<dbReference type="Proteomes" id="UP000256429">
    <property type="component" value="Unassembled WGS sequence"/>
</dbReference>